<dbReference type="CDD" id="cd07033">
    <property type="entry name" value="TPP_PYR_DXS_TK_like"/>
    <property type="match status" value="1"/>
</dbReference>
<evidence type="ECO:0000256" key="5">
    <source>
        <dbReference type="ARBA" id="ARBA00022723"/>
    </source>
</evidence>
<accession>A0ABM7WWK6</accession>
<comment type="catalytic activity">
    <reaction evidence="8 10">
        <text>D-sedoheptulose 7-phosphate + D-glyceraldehyde 3-phosphate = aldehydo-D-ribose 5-phosphate + D-xylulose 5-phosphate</text>
        <dbReference type="Rhea" id="RHEA:10508"/>
        <dbReference type="ChEBI" id="CHEBI:57483"/>
        <dbReference type="ChEBI" id="CHEBI:57737"/>
        <dbReference type="ChEBI" id="CHEBI:58273"/>
        <dbReference type="ChEBI" id="CHEBI:59776"/>
        <dbReference type="EC" id="2.2.1.1"/>
    </reaction>
</comment>
<dbReference type="InterPro" id="IPR005474">
    <property type="entry name" value="Transketolase_N"/>
</dbReference>
<dbReference type="PROSITE" id="PS00802">
    <property type="entry name" value="TRANSKETOLASE_2"/>
    <property type="match status" value="1"/>
</dbReference>
<reference evidence="13" key="1">
    <citation type="journal article" date="2022" name="Int. J. Syst. Evol. Microbiol.">
        <title>Anaeromyxobacter oryzae sp. nov., Anaeromyxobacter diazotrophicus sp. nov. and Anaeromyxobacter paludicola sp. nov., isolated from paddy soils.</title>
        <authorList>
            <person name="Itoh H."/>
            <person name="Xu Z."/>
            <person name="Mise K."/>
            <person name="Masuda Y."/>
            <person name="Ushijima N."/>
            <person name="Hayakawa C."/>
            <person name="Shiratori Y."/>
            <person name="Senoo K."/>
        </authorList>
    </citation>
    <scope>NUCLEOTIDE SEQUENCE [LARGE SCALE GENOMIC DNA]</scope>
    <source>
        <strain evidence="13">Red232</strain>
    </source>
</reference>
<keyword evidence="5 10" id="KW-0479">Metal-binding</keyword>
<dbReference type="InterPro" id="IPR049557">
    <property type="entry name" value="Transketolase_CS"/>
</dbReference>
<sequence length="666" mass="71942">MPNARPELVEKAVNTIRMLAADAVQQANSGHPGMPMGAADMAYVLWTKHLRFDPKEPRWLGRDRFILSAGHGSMLLYSLLHLSGFDTTIEDLKKFRQLHSRTPGHPEFGMLPGVEVTSGPLGQGFANGVGFALGQAMLSAQLGPGNPVADHFVYAICSDGDLMEGVSSEAASFAGHHKLGRLVYLYDDNGITIDGKTSITFDEDVTKRFEAYGWQVQQVDGHDRDGIDRAITAAKAELSRPSLIRVKTVIGWGSPNKAGKSSAHGAPLGVEEVEATKKALGWPLEPKFLVPDDVRALWAEVQAEKATQKAAWTKGFEAWKATNPQQAALLDAHVERWVPERIVDRLTADLPLPDATRKLSQAILQKAAPIVPALAGGSADLAESNLTEVKGAGSFAPGSYGGRNIHFGIREHAMGAIVNGMAYDGLFIPYAATFLQFSDYMRPAVRLAALSKLQVIYLWTHDSIFLGEDGPTHQPIEHLSALRAIPNLHVVRPADPEETALGWAHALTRRTGPTALVLTRQKLAPVRRAAGVDREAILRGGYVVEAPANAGFTIVATGSEVPLAQAALELLAKKGVPGRLVSVPCLDCFLEQPQAWRDQVLPPAQKVVALEAARGIEWWRLAGKDGLVIGIDRFGESAPDKALAEEFGFTPVKVADRVERWLGGVR</sequence>
<dbReference type="SUPFAM" id="SSF52922">
    <property type="entry name" value="TK C-terminal domain-like"/>
    <property type="match status" value="1"/>
</dbReference>
<keyword evidence="4 10" id="KW-0808">Transferase</keyword>
<comment type="cofactor">
    <cofactor evidence="10">
        <name>Mg(2+)</name>
        <dbReference type="ChEBI" id="CHEBI:18420"/>
    </cofactor>
    <cofactor evidence="10">
        <name>Ca(2+)</name>
        <dbReference type="ChEBI" id="CHEBI:29108"/>
    </cofactor>
    <cofactor evidence="10">
        <name>Mn(2+)</name>
        <dbReference type="ChEBI" id="CHEBI:29035"/>
    </cofactor>
    <cofactor evidence="10">
        <name>Co(2+)</name>
        <dbReference type="ChEBI" id="CHEBI:48828"/>
    </cofactor>
    <text evidence="10">Binds 1 Mg(2+) ion per subunit. Can also utilize other divalent metal cations, such as Ca(2+), Mn(2+) and Co(2+).</text>
</comment>
<dbReference type="InterPro" id="IPR005478">
    <property type="entry name" value="Transketolase_bac-like"/>
</dbReference>
<dbReference type="InterPro" id="IPR009014">
    <property type="entry name" value="Transketo_C/PFOR_II"/>
</dbReference>
<name>A0ABM7WWK6_9BACT</name>
<dbReference type="Pfam" id="PF00456">
    <property type="entry name" value="Transketolase_N"/>
    <property type="match status" value="1"/>
</dbReference>
<comment type="function">
    <text evidence="10">Catalyzes the transfer of a two-carbon ketol group from a ketose donor to an aldose acceptor, via a covalent intermediate with the cofactor thiamine pyrophosphate.</text>
</comment>
<evidence type="ECO:0000256" key="1">
    <source>
        <dbReference type="ARBA" id="ARBA00007131"/>
    </source>
</evidence>
<evidence type="ECO:0000256" key="10">
    <source>
        <dbReference type="RuleBase" id="RU004996"/>
    </source>
</evidence>
<dbReference type="Gene3D" id="3.40.50.970">
    <property type="match status" value="2"/>
</dbReference>
<comment type="similarity">
    <text evidence="1 10">Belongs to the transketolase family.</text>
</comment>
<evidence type="ECO:0000313" key="13">
    <source>
        <dbReference type="Proteomes" id="UP001162891"/>
    </source>
</evidence>
<dbReference type="EC" id="2.2.1.1" evidence="3 9"/>
<dbReference type="PROSITE" id="PS00801">
    <property type="entry name" value="TRANSKETOLASE_1"/>
    <property type="match status" value="1"/>
</dbReference>
<feature type="domain" description="Transketolase-like pyrimidine-binding" evidence="11">
    <location>
        <begin position="354"/>
        <end position="526"/>
    </location>
</feature>
<dbReference type="Gene3D" id="3.40.50.920">
    <property type="match status" value="1"/>
</dbReference>
<dbReference type="SUPFAM" id="SSF52518">
    <property type="entry name" value="Thiamin diphosphate-binding fold (THDP-binding)"/>
    <property type="match status" value="2"/>
</dbReference>
<gene>
    <name evidence="12" type="primary">tkt</name>
    <name evidence="12" type="ORF">AMOR_28720</name>
</gene>
<evidence type="ECO:0000256" key="8">
    <source>
        <dbReference type="ARBA" id="ARBA00049473"/>
    </source>
</evidence>
<dbReference type="EMBL" id="AP025591">
    <property type="protein sequence ID" value="BDG03876.1"/>
    <property type="molecule type" value="Genomic_DNA"/>
</dbReference>
<keyword evidence="10" id="KW-0106">Calcium</keyword>
<proteinExistence type="inferred from homology"/>
<protein>
    <recommendedName>
        <fullName evidence="3 9">Transketolase</fullName>
        <ecNumber evidence="3 9">2.2.1.1</ecNumber>
    </recommendedName>
</protein>
<dbReference type="RefSeq" id="WP_248362412.1">
    <property type="nucleotide sequence ID" value="NZ_AP025591.1"/>
</dbReference>
<dbReference type="InterPro" id="IPR055152">
    <property type="entry name" value="Transketolase-like_C_2"/>
</dbReference>
<dbReference type="Pfam" id="PF02779">
    <property type="entry name" value="Transket_pyr"/>
    <property type="match status" value="1"/>
</dbReference>
<evidence type="ECO:0000313" key="12">
    <source>
        <dbReference type="EMBL" id="BDG03876.1"/>
    </source>
</evidence>
<comment type="subunit">
    <text evidence="2 10">Homodimer.</text>
</comment>
<evidence type="ECO:0000256" key="2">
    <source>
        <dbReference type="ARBA" id="ARBA00011738"/>
    </source>
</evidence>
<comment type="cofactor">
    <cofactor evidence="10">
        <name>thiamine diphosphate</name>
        <dbReference type="ChEBI" id="CHEBI:58937"/>
    </cofactor>
    <text evidence="10">Binds 1 thiamine pyrophosphate per subunit.</text>
</comment>
<evidence type="ECO:0000256" key="4">
    <source>
        <dbReference type="ARBA" id="ARBA00022679"/>
    </source>
</evidence>
<evidence type="ECO:0000256" key="6">
    <source>
        <dbReference type="ARBA" id="ARBA00022842"/>
    </source>
</evidence>
<keyword evidence="13" id="KW-1185">Reference proteome</keyword>
<dbReference type="SMART" id="SM00861">
    <property type="entry name" value="Transket_pyr"/>
    <property type="match status" value="1"/>
</dbReference>
<organism evidence="12 13">
    <name type="scientific">Anaeromyxobacter oryzae</name>
    <dbReference type="NCBI Taxonomy" id="2918170"/>
    <lineage>
        <taxon>Bacteria</taxon>
        <taxon>Pseudomonadati</taxon>
        <taxon>Myxococcota</taxon>
        <taxon>Myxococcia</taxon>
        <taxon>Myxococcales</taxon>
        <taxon>Cystobacterineae</taxon>
        <taxon>Anaeromyxobacteraceae</taxon>
        <taxon>Anaeromyxobacter</taxon>
    </lineage>
</organism>
<evidence type="ECO:0000256" key="9">
    <source>
        <dbReference type="NCBIfam" id="TIGR00232"/>
    </source>
</evidence>
<dbReference type="Pfam" id="PF22613">
    <property type="entry name" value="Transketolase_C_1"/>
    <property type="match status" value="1"/>
</dbReference>
<evidence type="ECO:0000259" key="11">
    <source>
        <dbReference type="SMART" id="SM00861"/>
    </source>
</evidence>
<keyword evidence="6 10" id="KW-0460">Magnesium</keyword>
<dbReference type="Proteomes" id="UP001162891">
    <property type="component" value="Chromosome"/>
</dbReference>
<dbReference type="InterPro" id="IPR033247">
    <property type="entry name" value="Transketolase_fam"/>
</dbReference>
<dbReference type="NCBIfam" id="TIGR00232">
    <property type="entry name" value="tktlase_bact"/>
    <property type="match status" value="1"/>
</dbReference>
<dbReference type="InterPro" id="IPR020826">
    <property type="entry name" value="Transketolase_BS"/>
</dbReference>
<evidence type="ECO:0000256" key="7">
    <source>
        <dbReference type="ARBA" id="ARBA00023052"/>
    </source>
</evidence>
<dbReference type="PANTHER" id="PTHR43522:SF2">
    <property type="entry name" value="TRANSKETOLASE 1-RELATED"/>
    <property type="match status" value="1"/>
</dbReference>
<dbReference type="InterPro" id="IPR005475">
    <property type="entry name" value="Transketolase-like_Pyr-bd"/>
</dbReference>
<dbReference type="PANTHER" id="PTHR43522">
    <property type="entry name" value="TRANSKETOLASE"/>
    <property type="match status" value="1"/>
</dbReference>
<keyword evidence="7 10" id="KW-0786">Thiamine pyrophosphate</keyword>
<dbReference type="InterPro" id="IPR029061">
    <property type="entry name" value="THDP-binding"/>
</dbReference>
<dbReference type="CDD" id="cd02012">
    <property type="entry name" value="TPP_TK"/>
    <property type="match status" value="1"/>
</dbReference>
<evidence type="ECO:0000256" key="3">
    <source>
        <dbReference type="ARBA" id="ARBA00013152"/>
    </source>
</evidence>